<dbReference type="SUPFAM" id="SSF81324">
    <property type="entry name" value="Voltage-gated potassium channels"/>
    <property type="match status" value="1"/>
</dbReference>
<dbReference type="GO" id="GO:0001508">
    <property type="term" value="P:action potential"/>
    <property type="evidence" value="ECO:0007669"/>
    <property type="project" value="TreeGrafter"/>
</dbReference>
<feature type="transmembrane region" description="Helical" evidence="8">
    <location>
        <begin position="92"/>
        <end position="114"/>
    </location>
</feature>
<dbReference type="Proteomes" id="UP000007029">
    <property type="component" value="Chromosome"/>
</dbReference>
<evidence type="ECO:0000256" key="1">
    <source>
        <dbReference type="ARBA" id="ARBA00004141"/>
    </source>
</evidence>
<dbReference type="GO" id="GO:0008076">
    <property type="term" value="C:voltage-gated potassium channel complex"/>
    <property type="evidence" value="ECO:0007669"/>
    <property type="project" value="InterPro"/>
</dbReference>
<evidence type="ECO:0000256" key="8">
    <source>
        <dbReference type="SAM" id="Phobius"/>
    </source>
</evidence>
<keyword evidence="11" id="KW-1185">Reference proteome</keyword>
<keyword evidence="5" id="KW-0406">Ion transport</keyword>
<dbReference type="HOGENOM" id="CLU_011722_1_3_5"/>
<evidence type="ECO:0000256" key="4">
    <source>
        <dbReference type="ARBA" id="ARBA00022989"/>
    </source>
</evidence>
<evidence type="ECO:0000256" key="3">
    <source>
        <dbReference type="ARBA" id="ARBA00022692"/>
    </source>
</evidence>
<dbReference type="InterPro" id="IPR013099">
    <property type="entry name" value="K_chnl_dom"/>
</dbReference>
<feature type="transmembrane region" description="Helical" evidence="8">
    <location>
        <begin position="212"/>
        <end position="233"/>
    </location>
</feature>
<protein>
    <submittedName>
        <fullName evidence="10">Putative voltage-gated K+ channel protein</fullName>
    </submittedName>
</protein>
<feature type="transmembrane region" description="Helical" evidence="8">
    <location>
        <begin position="66"/>
        <end position="85"/>
    </location>
</feature>
<sequence length="272" mass="30256">MSLPSQPGFELMCAMMRDLKQTMTELYTGSQQRSRRFRFGLILFDVFTIILFIAIAPLQATVGLEALGFVLGLLILADFTARLWIASDRREMLLKIYTIADVIVILSLLIAPFIHANLAFLRILRGLRIIHSYHLLRDLRRVSPFFVKHEGAVIAAINLFVFVFFTTSVVFALFVERGTGLEGYINALYFTVSTLTTTGYGDITPTTTGGKLLAVVIMVVGVALFVQLARAIIQPPKVQYTCQSCGLTKHDHDAVHCKHCGAVVRIKTEGMV</sequence>
<gene>
    <name evidence="10" type="ordered locus">RD1_0715</name>
</gene>
<accession>Q16C86</accession>
<dbReference type="AlphaFoldDB" id="Q16C86"/>
<dbReference type="KEGG" id="rde:RD1_0715"/>
<feature type="transmembrane region" description="Helical" evidence="8">
    <location>
        <begin position="39"/>
        <end position="60"/>
    </location>
</feature>
<feature type="transmembrane region" description="Helical" evidence="8">
    <location>
        <begin position="181"/>
        <end position="200"/>
    </location>
</feature>
<keyword evidence="4 8" id="KW-1133">Transmembrane helix</keyword>
<evidence type="ECO:0000256" key="5">
    <source>
        <dbReference type="ARBA" id="ARBA00023065"/>
    </source>
</evidence>
<organism evidence="10 11">
    <name type="scientific">Roseobacter denitrificans (strain ATCC 33942 / OCh 114)</name>
    <name type="common">Erythrobacter sp. (strain OCh 114)</name>
    <name type="synonym">Roseobacter denitrificans</name>
    <dbReference type="NCBI Taxonomy" id="375451"/>
    <lineage>
        <taxon>Bacteria</taxon>
        <taxon>Pseudomonadati</taxon>
        <taxon>Pseudomonadota</taxon>
        <taxon>Alphaproteobacteria</taxon>
        <taxon>Rhodobacterales</taxon>
        <taxon>Roseobacteraceae</taxon>
        <taxon>Roseobacter</taxon>
    </lineage>
</organism>
<dbReference type="Gene3D" id="1.10.287.70">
    <property type="match status" value="1"/>
</dbReference>
<keyword evidence="7 10" id="KW-0407">Ion channel</keyword>
<keyword evidence="2" id="KW-0813">Transport</keyword>
<evidence type="ECO:0000256" key="2">
    <source>
        <dbReference type="ARBA" id="ARBA00022448"/>
    </source>
</evidence>
<dbReference type="EMBL" id="CP000362">
    <property type="protein sequence ID" value="ABG30407.1"/>
    <property type="molecule type" value="Genomic_DNA"/>
</dbReference>
<reference evidence="10 11" key="1">
    <citation type="journal article" date="2007" name="J. Bacteriol.">
        <title>The complete genome sequence of Roseobacter denitrificans reveals a mixotrophic rather than photosynthetic metabolism.</title>
        <authorList>
            <person name="Swingley W.D."/>
            <person name="Sadekar S."/>
            <person name="Mastrian S.D."/>
            <person name="Matthies H.J."/>
            <person name="Hao J."/>
            <person name="Ramos H."/>
            <person name="Acharya C.R."/>
            <person name="Conrad A.L."/>
            <person name="Taylor H.L."/>
            <person name="Dejesa L.C."/>
            <person name="Shah M.K."/>
            <person name="O'huallachain M.E."/>
            <person name="Lince M.T."/>
            <person name="Blankenship R.E."/>
            <person name="Beatty J.T."/>
            <person name="Touchman J.W."/>
        </authorList>
    </citation>
    <scope>NUCLEOTIDE SEQUENCE [LARGE SCALE GENOMIC DNA]</scope>
    <source>
        <strain evidence="11">ATCC 33942 / OCh 114</strain>
    </source>
</reference>
<name>Q16C86_ROSDO</name>
<dbReference type="GO" id="GO:0005249">
    <property type="term" value="F:voltage-gated potassium channel activity"/>
    <property type="evidence" value="ECO:0007669"/>
    <property type="project" value="InterPro"/>
</dbReference>
<dbReference type="Gene3D" id="1.20.120.350">
    <property type="entry name" value="Voltage-gated potassium channels. Chain C"/>
    <property type="match status" value="1"/>
</dbReference>
<comment type="subcellular location">
    <subcellularLocation>
        <location evidence="1">Membrane</location>
        <topology evidence="1">Multi-pass membrane protein</topology>
    </subcellularLocation>
</comment>
<dbReference type="eggNOG" id="COG2905">
    <property type="taxonomic scope" value="Bacteria"/>
</dbReference>
<keyword evidence="3 8" id="KW-0812">Transmembrane</keyword>
<dbReference type="PANTHER" id="PTHR11537">
    <property type="entry name" value="VOLTAGE-GATED POTASSIUM CHANNEL"/>
    <property type="match status" value="1"/>
</dbReference>
<evidence type="ECO:0000256" key="6">
    <source>
        <dbReference type="ARBA" id="ARBA00023136"/>
    </source>
</evidence>
<proteinExistence type="predicted"/>
<feature type="domain" description="Potassium channel" evidence="9">
    <location>
        <begin position="160"/>
        <end position="233"/>
    </location>
</feature>
<keyword evidence="6 8" id="KW-0472">Membrane</keyword>
<dbReference type="InterPro" id="IPR028325">
    <property type="entry name" value="VG_K_chnl"/>
</dbReference>
<evidence type="ECO:0000313" key="10">
    <source>
        <dbReference type="EMBL" id="ABG30407.1"/>
    </source>
</evidence>
<dbReference type="InterPro" id="IPR027359">
    <property type="entry name" value="Volt_channel_dom_sf"/>
</dbReference>
<dbReference type="Pfam" id="PF07885">
    <property type="entry name" value="Ion_trans_2"/>
    <property type="match status" value="1"/>
</dbReference>
<feature type="transmembrane region" description="Helical" evidence="8">
    <location>
        <begin position="152"/>
        <end position="174"/>
    </location>
</feature>
<dbReference type="PANTHER" id="PTHR11537:SF254">
    <property type="entry name" value="POTASSIUM VOLTAGE-GATED CHANNEL PROTEIN SHAB"/>
    <property type="match status" value="1"/>
</dbReference>
<evidence type="ECO:0000313" key="11">
    <source>
        <dbReference type="Proteomes" id="UP000007029"/>
    </source>
</evidence>
<evidence type="ECO:0000259" key="9">
    <source>
        <dbReference type="Pfam" id="PF07885"/>
    </source>
</evidence>
<evidence type="ECO:0000256" key="7">
    <source>
        <dbReference type="ARBA" id="ARBA00023303"/>
    </source>
</evidence>